<feature type="domain" description="FZ" evidence="5">
    <location>
        <begin position="101"/>
        <end position="228"/>
    </location>
</feature>
<sequence>MSSSTKEDKSMKTHAKSGLRLPFAAIVALAGVVIILIAGMILVPEEITNLTGTVSGDVNSDDNKVWDSNPLIEHASTHVEVAKGRHKRSSTALKKKVQQCKPGGRCEENRISLCKRSANDLVMFPNRLKHRTQEEAMEFLSNFETLLNNNCSPFLRYFLCSLVAPSSNGFERPTPPCKELCIKAIKPCRHLLKKFGLKLPPAMRCSRLQRQGASKCYNGPEASKCLRTTVDLYKKHPCAAYVPPSSLQFPNYFGHMDEKTASDSFKKFTRILDISLHDCAILLSRFLCSLYGPTCRKTIFPIPPCRELCQQTRRRCQRVFDDLRFGWPLNLNCQQFPRKGEAPCYDGPSTGVMAKPQPGKCQPLSIPFCKNVPYNMTTFPNFLMHTTQEDASLEVYQLWPLVDRQCSRDVEFFFCSLYAPICTILDTPPLPCRELCLRVKRGCAVVLKVYRGGWLSTLACEKFPLGDSGEVCVDRPQETSRLAISQSEQRKGKCEALTAPMCKDLNYTMTMVPNLFNHTTQEQATSEIHPSFYFGLRCHEMALFVCTLYFPPCGVPYQPCRELCERVKRRSLTTFEWYGYPWPEDIDCDELPSARNDTDCIGASTAIPPTSQRKYC</sequence>
<name>A0A2B4RYM4_STYPI</name>
<feature type="disulfide bond" evidence="3">
    <location>
        <begin position="361"/>
        <end position="422"/>
    </location>
</feature>
<comment type="caution">
    <text evidence="6">The sequence shown here is derived from an EMBL/GenBank/DDBJ whole genome shotgun (WGS) entry which is preliminary data.</text>
</comment>
<feature type="domain" description="FZ" evidence="5">
    <location>
        <begin position="356"/>
        <end position="475"/>
    </location>
</feature>
<feature type="disulfide bond" evidence="3">
    <location>
        <begin position="181"/>
        <end position="205"/>
    </location>
</feature>
<dbReference type="PANTHER" id="PTHR11309:SF47">
    <property type="entry name" value="FRIZZLED"/>
    <property type="match status" value="1"/>
</dbReference>
<dbReference type="GO" id="GO:0042813">
    <property type="term" value="F:Wnt receptor activity"/>
    <property type="evidence" value="ECO:0007669"/>
    <property type="project" value="TreeGrafter"/>
</dbReference>
<dbReference type="Proteomes" id="UP000225706">
    <property type="component" value="Unassembled WGS sequence"/>
</dbReference>
<dbReference type="Gene3D" id="1.10.2000.10">
    <property type="entry name" value="Frizzled cysteine-rich domain"/>
    <property type="match status" value="4"/>
</dbReference>
<dbReference type="EMBL" id="LSMT01000231">
    <property type="protein sequence ID" value="PFX22731.1"/>
    <property type="molecule type" value="Genomic_DNA"/>
</dbReference>
<keyword evidence="1" id="KW-0217">Developmental protein</keyword>
<feature type="transmembrane region" description="Helical" evidence="4">
    <location>
        <begin position="21"/>
        <end position="43"/>
    </location>
</feature>
<feature type="domain" description="FZ" evidence="5">
    <location>
        <begin position="489"/>
        <end position="603"/>
    </location>
</feature>
<dbReference type="SUPFAM" id="SSF63501">
    <property type="entry name" value="Frizzled cysteine-rich domain"/>
    <property type="match status" value="4"/>
</dbReference>
<keyword evidence="7" id="KW-1185">Reference proteome</keyword>
<accession>A0A2B4RYM4</accession>
<feature type="domain" description="FZ" evidence="5">
    <location>
        <begin position="220"/>
        <end position="364"/>
    </location>
</feature>
<dbReference type="SMART" id="SM00063">
    <property type="entry name" value="FRI"/>
    <property type="match status" value="4"/>
</dbReference>
<dbReference type="InterPro" id="IPR015526">
    <property type="entry name" value="Frizzled/SFRP"/>
</dbReference>
<dbReference type="PANTHER" id="PTHR11309">
    <property type="entry name" value="FRIZZLED"/>
    <property type="match status" value="1"/>
</dbReference>
<organism evidence="6 7">
    <name type="scientific">Stylophora pistillata</name>
    <name type="common">Smooth cauliflower coral</name>
    <dbReference type="NCBI Taxonomy" id="50429"/>
    <lineage>
        <taxon>Eukaryota</taxon>
        <taxon>Metazoa</taxon>
        <taxon>Cnidaria</taxon>
        <taxon>Anthozoa</taxon>
        <taxon>Hexacorallia</taxon>
        <taxon>Scleractinia</taxon>
        <taxon>Astrocoeniina</taxon>
        <taxon>Pocilloporidae</taxon>
        <taxon>Stylophora</taxon>
    </lineage>
</organism>
<comment type="caution">
    <text evidence="3">Lacks conserved residue(s) required for the propagation of feature annotation.</text>
</comment>
<evidence type="ECO:0000256" key="1">
    <source>
        <dbReference type="ARBA" id="ARBA00022473"/>
    </source>
</evidence>
<dbReference type="InterPro" id="IPR020067">
    <property type="entry name" value="Frizzled_dom"/>
</dbReference>
<feature type="disulfide bond" evidence="3">
    <location>
        <begin position="436"/>
        <end position="460"/>
    </location>
</feature>
<feature type="disulfide bond" evidence="3">
    <location>
        <begin position="309"/>
        <end position="333"/>
    </location>
</feature>
<reference evidence="7" key="1">
    <citation type="journal article" date="2017" name="bioRxiv">
        <title>Comparative analysis of the genomes of Stylophora pistillata and Acropora digitifera provides evidence for extensive differences between species of corals.</title>
        <authorList>
            <person name="Voolstra C.R."/>
            <person name="Li Y."/>
            <person name="Liew Y.J."/>
            <person name="Baumgarten S."/>
            <person name="Zoccola D."/>
            <person name="Flot J.-F."/>
            <person name="Tambutte S."/>
            <person name="Allemand D."/>
            <person name="Aranda M."/>
        </authorList>
    </citation>
    <scope>NUCLEOTIDE SEQUENCE [LARGE SCALE GENOMIC DNA]</scope>
</reference>
<evidence type="ECO:0000256" key="3">
    <source>
        <dbReference type="PROSITE-ProRule" id="PRU00090"/>
    </source>
</evidence>
<keyword evidence="4" id="KW-0812">Transmembrane</keyword>
<dbReference type="InterPro" id="IPR036790">
    <property type="entry name" value="Frizzled_dom_sf"/>
</dbReference>
<evidence type="ECO:0000313" key="6">
    <source>
        <dbReference type="EMBL" id="PFX22731.1"/>
    </source>
</evidence>
<dbReference type="OrthoDB" id="10053709at2759"/>
<evidence type="ECO:0000256" key="2">
    <source>
        <dbReference type="ARBA" id="ARBA00023157"/>
    </source>
</evidence>
<feature type="disulfide bond" evidence="3">
    <location>
        <begin position="369"/>
        <end position="415"/>
    </location>
</feature>
<evidence type="ECO:0000256" key="4">
    <source>
        <dbReference type="SAM" id="Phobius"/>
    </source>
</evidence>
<dbReference type="AlphaFoldDB" id="A0A2B4RYM4"/>
<proteinExistence type="predicted"/>
<dbReference type="GO" id="GO:0060070">
    <property type="term" value="P:canonical Wnt signaling pathway"/>
    <property type="evidence" value="ECO:0007669"/>
    <property type="project" value="TreeGrafter"/>
</dbReference>
<evidence type="ECO:0000259" key="5">
    <source>
        <dbReference type="PROSITE" id="PS50038"/>
    </source>
</evidence>
<dbReference type="GO" id="GO:0017147">
    <property type="term" value="F:Wnt-protein binding"/>
    <property type="evidence" value="ECO:0007669"/>
    <property type="project" value="TreeGrafter"/>
</dbReference>
<gene>
    <name evidence="6" type="primary">Fzd1</name>
    <name evidence="6" type="ORF">AWC38_SpisGene12752</name>
</gene>
<feature type="disulfide bond" evidence="3">
    <location>
        <begin position="564"/>
        <end position="588"/>
    </location>
</feature>
<keyword evidence="2 3" id="KW-1015">Disulfide bond</keyword>
<dbReference type="Pfam" id="PF01392">
    <property type="entry name" value="Fz"/>
    <property type="match status" value="4"/>
</dbReference>
<protein>
    <submittedName>
        <fullName evidence="6">Frizzled-1</fullName>
    </submittedName>
</protein>
<feature type="disulfide bond" evidence="3">
    <location>
        <begin position="114"/>
        <end position="160"/>
    </location>
</feature>
<dbReference type="GO" id="GO:0005886">
    <property type="term" value="C:plasma membrane"/>
    <property type="evidence" value="ECO:0007669"/>
    <property type="project" value="TreeGrafter"/>
</dbReference>
<keyword evidence="4" id="KW-0472">Membrane</keyword>
<dbReference type="STRING" id="50429.A0A2B4RYM4"/>
<evidence type="ECO:0000313" key="7">
    <source>
        <dbReference type="Proteomes" id="UP000225706"/>
    </source>
</evidence>
<dbReference type="PROSITE" id="PS50038">
    <property type="entry name" value="FZ"/>
    <property type="match status" value="4"/>
</dbReference>
<keyword evidence="4" id="KW-1133">Transmembrane helix</keyword>
<dbReference type="GO" id="GO:0035567">
    <property type="term" value="P:non-canonical Wnt signaling pathway"/>
    <property type="evidence" value="ECO:0007669"/>
    <property type="project" value="TreeGrafter"/>
</dbReference>